<dbReference type="GO" id="GO:0005739">
    <property type="term" value="C:mitochondrion"/>
    <property type="evidence" value="ECO:0007669"/>
    <property type="project" value="GOC"/>
</dbReference>
<keyword evidence="1" id="KW-0812">Transmembrane</keyword>
<dbReference type="EMBL" id="CH933809">
    <property type="protein sequence ID" value="KRG05993.1"/>
    <property type="molecule type" value="Genomic_DNA"/>
</dbReference>
<evidence type="ECO:0000313" key="2">
    <source>
        <dbReference type="EMBL" id="KRG05993.1"/>
    </source>
</evidence>
<keyword evidence="1" id="KW-1133">Transmembrane helix</keyword>
<name>A0A0Q9XEA6_DROMO</name>
<organism evidence="2 3">
    <name type="scientific">Drosophila mojavensis</name>
    <name type="common">Fruit fly</name>
    <dbReference type="NCBI Taxonomy" id="7230"/>
    <lineage>
        <taxon>Eukaryota</taxon>
        <taxon>Metazoa</taxon>
        <taxon>Ecdysozoa</taxon>
        <taxon>Arthropoda</taxon>
        <taxon>Hexapoda</taxon>
        <taxon>Insecta</taxon>
        <taxon>Pterygota</taxon>
        <taxon>Neoptera</taxon>
        <taxon>Endopterygota</taxon>
        <taxon>Diptera</taxon>
        <taxon>Brachycera</taxon>
        <taxon>Muscomorpha</taxon>
        <taxon>Ephydroidea</taxon>
        <taxon>Drosophilidae</taxon>
        <taxon>Drosophila</taxon>
    </lineage>
</organism>
<sequence>MKLDLPLMATLRGWRFVGFVSCIVGAIGITLYPVVVDPMINSKKYKSLQEHISSHAK</sequence>
<dbReference type="GO" id="GO:0033617">
    <property type="term" value="P:mitochondrial respiratory chain complex IV assembly"/>
    <property type="evidence" value="ECO:0007669"/>
    <property type="project" value="InterPro"/>
</dbReference>
<dbReference type="KEGG" id="dmo:Dmoj_GI26365"/>
<dbReference type="OrthoDB" id="8755372at2759"/>
<accession>A0A0Q9XEA6</accession>
<evidence type="ECO:0000313" key="3">
    <source>
        <dbReference type="Proteomes" id="UP000009192"/>
    </source>
</evidence>
<dbReference type="AlphaFoldDB" id="A0A0Q9XEA6"/>
<feature type="transmembrane region" description="Helical" evidence="1">
    <location>
        <begin position="16"/>
        <end position="36"/>
    </location>
</feature>
<dbReference type="FunCoup" id="A0A0Q9XEA6">
    <property type="interactions" value="25"/>
</dbReference>
<reference evidence="2 3" key="1">
    <citation type="journal article" date="2007" name="Nature">
        <title>Evolution of genes and genomes on the Drosophila phylogeny.</title>
        <authorList>
            <consortium name="Drosophila 12 Genomes Consortium"/>
            <person name="Clark A.G."/>
            <person name="Eisen M.B."/>
            <person name="Smith D.R."/>
            <person name="Bergman C.M."/>
            <person name="Oliver B."/>
            <person name="Markow T.A."/>
            <person name="Kaufman T.C."/>
            <person name="Kellis M."/>
            <person name="Gelbart W."/>
            <person name="Iyer V.N."/>
            <person name="Pollard D.A."/>
            <person name="Sackton T.B."/>
            <person name="Larracuente A.M."/>
            <person name="Singh N.D."/>
            <person name="Abad J.P."/>
            <person name="Abt D.N."/>
            <person name="Adryan B."/>
            <person name="Aguade M."/>
            <person name="Akashi H."/>
            <person name="Anderson W.W."/>
            <person name="Aquadro C.F."/>
            <person name="Ardell D.H."/>
            <person name="Arguello R."/>
            <person name="Artieri C.G."/>
            <person name="Barbash D.A."/>
            <person name="Barker D."/>
            <person name="Barsanti P."/>
            <person name="Batterham P."/>
            <person name="Batzoglou S."/>
            <person name="Begun D."/>
            <person name="Bhutkar A."/>
            <person name="Blanco E."/>
            <person name="Bosak S.A."/>
            <person name="Bradley R.K."/>
            <person name="Brand A.D."/>
            <person name="Brent M.R."/>
            <person name="Brooks A.N."/>
            <person name="Brown R.H."/>
            <person name="Butlin R.K."/>
            <person name="Caggese C."/>
            <person name="Calvi B.R."/>
            <person name="Bernardo de Carvalho A."/>
            <person name="Caspi A."/>
            <person name="Castrezana S."/>
            <person name="Celniker S.E."/>
            <person name="Chang J.L."/>
            <person name="Chapple C."/>
            <person name="Chatterji S."/>
            <person name="Chinwalla A."/>
            <person name="Civetta A."/>
            <person name="Clifton S.W."/>
            <person name="Comeron J.M."/>
            <person name="Costello J.C."/>
            <person name="Coyne J.A."/>
            <person name="Daub J."/>
            <person name="David R.G."/>
            <person name="Delcher A.L."/>
            <person name="Delehaunty K."/>
            <person name="Do C.B."/>
            <person name="Ebling H."/>
            <person name="Edwards K."/>
            <person name="Eickbush T."/>
            <person name="Evans J.D."/>
            <person name="Filipski A."/>
            <person name="Findeiss S."/>
            <person name="Freyhult E."/>
            <person name="Fulton L."/>
            <person name="Fulton R."/>
            <person name="Garcia A.C."/>
            <person name="Gardiner A."/>
            <person name="Garfield D.A."/>
            <person name="Garvin B.E."/>
            <person name="Gibson G."/>
            <person name="Gilbert D."/>
            <person name="Gnerre S."/>
            <person name="Godfrey J."/>
            <person name="Good R."/>
            <person name="Gotea V."/>
            <person name="Gravely B."/>
            <person name="Greenberg A.J."/>
            <person name="Griffiths-Jones S."/>
            <person name="Gross S."/>
            <person name="Guigo R."/>
            <person name="Gustafson E.A."/>
            <person name="Haerty W."/>
            <person name="Hahn M.W."/>
            <person name="Halligan D.L."/>
            <person name="Halpern A.L."/>
            <person name="Halter G.M."/>
            <person name="Han M.V."/>
            <person name="Heger A."/>
            <person name="Hillier L."/>
            <person name="Hinrichs A.S."/>
            <person name="Holmes I."/>
            <person name="Hoskins R.A."/>
            <person name="Hubisz M.J."/>
            <person name="Hultmark D."/>
            <person name="Huntley M.A."/>
            <person name="Jaffe D.B."/>
            <person name="Jagadeeshan S."/>
            <person name="Jeck W.R."/>
            <person name="Johnson J."/>
            <person name="Jones C.D."/>
            <person name="Jordan W.C."/>
            <person name="Karpen G.H."/>
            <person name="Kataoka E."/>
            <person name="Keightley P.D."/>
            <person name="Kheradpour P."/>
            <person name="Kirkness E.F."/>
            <person name="Koerich L.B."/>
            <person name="Kristiansen K."/>
            <person name="Kudrna D."/>
            <person name="Kulathinal R.J."/>
            <person name="Kumar S."/>
            <person name="Kwok R."/>
            <person name="Lander E."/>
            <person name="Langley C.H."/>
            <person name="Lapoint R."/>
            <person name="Lazzaro B.P."/>
            <person name="Lee S.J."/>
            <person name="Levesque L."/>
            <person name="Li R."/>
            <person name="Lin C.F."/>
            <person name="Lin M.F."/>
            <person name="Lindblad-Toh K."/>
            <person name="Llopart A."/>
            <person name="Long M."/>
            <person name="Low L."/>
            <person name="Lozovsky E."/>
            <person name="Lu J."/>
            <person name="Luo M."/>
            <person name="Machado C.A."/>
            <person name="Makalowski W."/>
            <person name="Marzo M."/>
            <person name="Matsuda M."/>
            <person name="Matzkin L."/>
            <person name="McAllister B."/>
            <person name="McBride C.S."/>
            <person name="McKernan B."/>
            <person name="McKernan K."/>
            <person name="Mendez-Lago M."/>
            <person name="Minx P."/>
            <person name="Mollenhauer M.U."/>
            <person name="Montooth K."/>
            <person name="Mount S.M."/>
            <person name="Mu X."/>
            <person name="Myers E."/>
            <person name="Negre B."/>
            <person name="Newfeld S."/>
            <person name="Nielsen R."/>
            <person name="Noor M.A."/>
            <person name="O'Grady P."/>
            <person name="Pachter L."/>
            <person name="Papaceit M."/>
            <person name="Parisi M.J."/>
            <person name="Parisi M."/>
            <person name="Parts L."/>
            <person name="Pedersen J.S."/>
            <person name="Pesole G."/>
            <person name="Phillippy A.M."/>
            <person name="Ponting C.P."/>
            <person name="Pop M."/>
            <person name="Porcelli D."/>
            <person name="Powell J.R."/>
            <person name="Prohaska S."/>
            <person name="Pruitt K."/>
            <person name="Puig M."/>
            <person name="Quesneville H."/>
            <person name="Ram K.R."/>
            <person name="Rand D."/>
            <person name="Rasmussen M.D."/>
            <person name="Reed L.K."/>
            <person name="Reenan R."/>
            <person name="Reily A."/>
            <person name="Remington K.A."/>
            <person name="Rieger T.T."/>
            <person name="Ritchie M.G."/>
            <person name="Robin C."/>
            <person name="Rogers Y.H."/>
            <person name="Rohde C."/>
            <person name="Rozas J."/>
            <person name="Rubenfield M.J."/>
            <person name="Ruiz A."/>
            <person name="Russo S."/>
            <person name="Salzberg S.L."/>
            <person name="Sanchez-Gracia A."/>
            <person name="Saranga D.J."/>
            <person name="Sato H."/>
            <person name="Schaeffer S.W."/>
            <person name="Schatz M.C."/>
            <person name="Schlenke T."/>
            <person name="Schwartz R."/>
            <person name="Segarra C."/>
            <person name="Singh R.S."/>
            <person name="Sirot L."/>
            <person name="Sirota M."/>
            <person name="Sisneros N.B."/>
            <person name="Smith C.D."/>
            <person name="Smith T.F."/>
            <person name="Spieth J."/>
            <person name="Stage D.E."/>
            <person name="Stark A."/>
            <person name="Stephan W."/>
            <person name="Strausberg R.L."/>
            <person name="Strempel S."/>
            <person name="Sturgill D."/>
            <person name="Sutton G."/>
            <person name="Sutton G.G."/>
            <person name="Tao W."/>
            <person name="Teichmann S."/>
            <person name="Tobari Y.N."/>
            <person name="Tomimura Y."/>
            <person name="Tsolas J.M."/>
            <person name="Valente V.L."/>
            <person name="Venter E."/>
            <person name="Venter J.C."/>
            <person name="Vicario S."/>
            <person name="Vieira F.G."/>
            <person name="Vilella A.J."/>
            <person name="Villasante A."/>
            <person name="Walenz B."/>
            <person name="Wang J."/>
            <person name="Wasserman M."/>
            <person name="Watts T."/>
            <person name="Wilson D."/>
            <person name="Wilson R.K."/>
            <person name="Wing R.A."/>
            <person name="Wolfner M.F."/>
            <person name="Wong A."/>
            <person name="Wong G.K."/>
            <person name="Wu C.I."/>
            <person name="Wu G."/>
            <person name="Yamamoto D."/>
            <person name="Yang H.P."/>
            <person name="Yang S.P."/>
            <person name="Yorke J.A."/>
            <person name="Yoshida K."/>
            <person name="Zdobnov E."/>
            <person name="Zhang P."/>
            <person name="Zhang Y."/>
            <person name="Zimin A.V."/>
            <person name="Baldwin J."/>
            <person name="Abdouelleil A."/>
            <person name="Abdulkadir J."/>
            <person name="Abebe A."/>
            <person name="Abera B."/>
            <person name="Abreu J."/>
            <person name="Acer S.C."/>
            <person name="Aftuck L."/>
            <person name="Alexander A."/>
            <person name="An P."/>
            <person name="Anderson E."/>
            <person name="Anderson S."/>
            <person name="Arachi H."/>
            <person name="Azer M."/>
            <person name="Bachantsang P."/>
            <person name="Barry A."/>
            <person name="Bayul T."/>
            <person name="Berlin A."/>
            <person name="Bessette D."/>
            <person name="Bloom T."/>
            <person name="Blye J."/>
            <person name="Boguslavskiy L."/>
            <person name="Bonnet C."/>
            <person name="Boukhgalter B."/>
            <person name="Bourzgui I."/>
            <person name="Brown A."/>
            <person name="Cahill P."/>
            <person name="Channer S."/>
            <person name="Cheshatsang Y."/>
            <person name="Chuda L."/>
            <person name="Citroen M."/>
            <person name="Collymore A."/>
            <person name="Cooke P."/>
            <person name="Costello M."/>
            <person name="D'Aco K."/>
            <person name="Daza R."/>
            <person name="De Haan G."/>
            <person name="DeGray S."/>
            <person name="DeMaso C."/>
            <person name="Dhargay N."/>
            <person name="Dooley K."/>
            <person name="Dooley E."/>
            <person name="Doricent M."/>
            <person name="Dorje P."/>
            <person name="Dorjee K."/>
            <person name="Dupes A."/>
            <person name="Elong R."/>
            <person name="Falk J."/>
            <person name="Farina A."/>
            <person name="Faro S."/>
            <person name="Ferguson D."/>
            <person name="Fisher S."/>
            <person name="Foley C.D."/>
            <person name="Franke A."/>
            <person name="Friedrich D."/>
            <person name="Gadbois L."/>
            <person name="Gearin G."/>
            <person name="Gearin C.R."/>
            <person name="Giannoukos G."/>
            <person name="Goode T."/>
            <person name="Graham J."/>
            <person name="Grandbois E."/>
            <person name="Grewal S."/>
            <person name="Gyaltsen K."/>
            <person name="Hafez N."/>
            <person name="Hagos B."/>
            <person name="Hall J."/>
            <person name="Henson C."/>
            <person name="Hollinger A."/>
            <person name="Honan T."/>
            <person name="Huard M.D."/>
            <person name="Hughes L."/>
            <person name="Hurhula B."/>
            <person name="Husby M.E."/>
            <person name="Kamat A."/>
            <person name="Kanga B."/>
            <person name="Kashin S."/>
            <person name="Khazanovich D."/>
            <person name="Kisner P."/>
            <person name="Lance K."/>
            <person name="Lara M."/>
            <person name="Lee W."/>
            <person name="Lennon N."/>
            <person name="Letendre F."/>
            <person name="LeVine R."/>
            <person name="Lipovsky A."/>
            <person name="Liu X."/>
            <person name="Liu J."/>
            <person name="Liu S."/>
            <person name="Lokyitsang T."/>
            <person name="Lokyitsang Y."/>
            <person name="Lubonja R."/>
            <person name="Lui A."/>
            <person name="MacDonald P."/>
            <person name="Magnisalis V."/>
            <person name="Maru K."/>
            <person name="Matthews C."/>
            <person name="McCusker W."/>
            <person name="McDonough S."/>
            <person name="Mehta T."/>
            <person name="Meldrim J."/>
            <person name="Meneus L."/>
            <person name="Mihai O."/>
            <person name="Mihalev A."/>
            <person name="Mihova T."/>
            <person name="Mittelman R."/>
            <person name="Mlenga V."/>
            <person name="Montmayeur A."/>
            <person name="Mulrain L."/>
            <person name="Navidi A."/>
            <person name="Naylor J."/>
            <person name="Negash T."/>
            <person name="Nguyen T."/>
            <person name="Nguyen N."/>
            <person name="Nicol R."/>
            <person name="Norbu C."/>
            <person name="Norbu N."/>
            <person name="Novod N."/>
            <person name="O'Neill B."/>
            <person name="Osman S."/>
            <person name="Markiewicz E."/>
            <person name="Oyono O.L."/>
            <person name="Patti C."/>
            <person name="Phunkhang P."/>
            <person name="Pierre F."/>
            <person name="Priest M."/>
            <person name="Raghuraman S."/>
            <person name="Rege F."/>
            <person name="Reyes R."/>
            <person name="Rise C."/>
            <person name="Rogov P."/>
            <person name="Ross K."/>
            <person name="Ryan E."/>
            <person name="Settipalli S."/>
            <person name="Shea T."/>
            <person name="Sherpa N."/>
            <person name="Shi L."/>
            <person name="Shih D."/>
            <person name="Sparrow T."/>
            <person name="Spaulding J."/>
            <person name="Stalker J."/>
            <person name="Stange-Thomann N."/>
            <person name="Stavropoulos S."/>
            <person name="Stone C."/>
            <person name="Strader C."/>
            <person name="Tesfaye S."/>
            <person name="Thomson T."/>
            <person name="Thoulutsang Y."/>
            <person name="Thoulutsang D."/>
            <person name="Topham K."/>
            <person name="Topping I."/>
            <person name="Tsamla T."/>
            <person name="Vassiliev H."/>
            <person name="Vo A."/>
            <person name="Wangchuk T."/>
            <person name="Wangdi T."/>
            <person name="Weiand M."/>
            <person name="Wilkinson J."/>
            <person name="Wilson A."/>
            <person name="Yadav S."/>
            <person name="Young G."/>
            <person name="Yu Q."/>
            <person name="Zembek L."/>
            <person name="Zhong D."/>
            <person name="Zimmer A."/>
            <person name="Zwirko Z."/>
            <person name="Jaffe D.B."/>
            <person name="Alvarez P."/>
            <person name="Brockman W."/>
            <person name="Butler J."/>
            <person name="Chin C."/>
            <person name="Gnerre S."/>
            <person name="Grabherr M."/>
            <person name="Kleber M."/>
            <person name="Mauceli E."/>
            <person name="MacCallum I."/>
        </authorList>
    </citation>
    <scope>NUCLEOTIDE SEQUENCE [LARGE SCALE GENOMIC DNA]</scope>
    <source>
        <strain evidence="3">Tucson 15081-1352.22</strain>
    </source>
</reference>
<dbReference type="GO" id="GO:0016020">
    <property type="term" value="C:membrane"/>
    <property type="evidence" value="ECO:0007669"/>
    <property type="project" value="InterPro"/>
</dbReference>
<keyword evidence="3" id="KW-1185">Reference proteome</keyword>
<gene>
    <name evidence="2" type="primary">Dmoj\GI26365</name>
    <name evidence="2" type="ORF">Dmoj_GI26365</name>
</gene>
<protein>
    <submittedName>
        <fullName evidence="2">Uncharacterized protein, isoform A</fullName>
    </submittedName>
</protein>
<dbReference type="Proteomes" id="UP000009192">
    <property type="component" value="Unassembled WGS sequence"/>
</dbReference>
<evidence type="ECO:0000256" key="1">
    <source>
        <dbReference type="SAM" id="Phobius"/>
    </source>
</evidence>
<keyword evidence="1" id="KW-0472">Membrane</keyword>
<dbReference type="InterPro" id="IPR027917">
    <property type="entry name" value="MITRAC7/Phoenixin"/>
</dbReference>
<proteinExistence type="predicted"/>
<dbReference type="Pfam" id="PF15061">
    <property type="entry name" value="MITRAC7_Phoenixin"/>
    <property type="match status" value="1"/>
</dbReference>
<dbReference type="InParanoid" id="A0A0Q9XEA6"/>